<keyword evidence="2" id="KW-1185">Reference proteome</keyword>
<dbReference type="RefSeq" id="WP_126507892.1">
    <property type="nucleotide sequence ID" value="NZ_RXNV01000017.1"/>
</dbReference>
<dbReference type="OrthoDB" id="6266570at2"/>
<reference evidence="1 2" key="1">
    <citation type="submission" date="2018-12" db="EMBL/GenBank/DDBJ databases">
        <authorList>
            <person name="Yu L."/>
        </authorList>
    </citation>
    <scope>NUCLEOTIDE SEQUENCE [LARGE SCALE GENOMIC DNA]</scope>
    <source>
        <strain evidence="1 2">HAW-EB5</strain>
    </source>
</reference>
<sequence>MSSVQYDAKSICHNVAKALEEDWDACESEGPKIDEQGTTEFVFMTDEGERACRVWTTNDGGQKGFLSPAPINADECPIGTFFTVKPISEEEHNIDITFGG</sequence>
<organism evidence="1 2">
    <name type="scientific">Shewanella atlantica</name>
    <dbReference type="NCBI Taxonomy" id="271099"/>
    <lineage>
        <taxon>Bacteria</taxon>
        <taxon>Pseudomonadati</taxon>
        <taxon>Pseudomonadota</taxon>
        <taxon>Gammaproteobacteria</taxon>
        <taxon>Alteromonadales</taxon>
        <taxon>Shewanellaceae</taxon>
        <taxon>Shewanella</taxon>
    </lineage>
</organism>
<evidence type="ECO:0000313" key="1">
    <source>
        <dbReference type="EMBL" id="RTR27196.1"/>
    </source>
</evidence>
<dbReference type="EMBL" id="RXNV01000017">
    <property type="protein sequence ID" value="RTR27196.1"/>
    <property type="molecule type" value="Genomic_DNA"/>
</dbReference>
<evidence type="ECO:0000313" key="2">
    <source>
        <dbReference type="Proteomes" id="UP000282060"/>
    </source>
</evidence>
<proteinExistence type="predicted"/>
<accession>A0A3S0IM61</accession>
<protein>
    <submittedName>
        <fullName evidence="1">Uncharacterized protein</fullName>
    </submittedName>
</protein>
<name>A0A3S0IM61_9GAMM</name>
<dbReference type="Proteomes" id="UP000282060">
    <property type="component" value="Unassembled WGS sequence"/>
</dbReference>
<gene>
    <name evidence="1" type="ORF">EKG39_20605</name>
</gene>
<dbReference type="AlphaFoldDB" id="A0A3S0IM61"/>
<comment type="caution">
    <text evidence="1">The sequence shown here is derived from an EMBL/GenBank/DDBJ whole genome shotgun (WGS) entry which is preliminary data.</text>
</comment>